<dbReference type="Proteomes" id="UP000003460">
    <property type="component" value="Unassembled WGS sequence"/>
</dbReference>
<dbReference type="AlphaFoldDB" id="C9LDG2"/>
<evidence type="ECO:0000313" key="1">
    <source>
        <dbReference type="EMBL" id="EEX72830.1"/>
    </source>
</evidence>
<name>C9LDG2_9BACT</name>
<protein>
    <submittedName>
        <fullName evidence="1">Uncharacterized protein</fullName>
    </submittedName>
</protein>
<sequence>MWIRGELGCVIILIVTAEAGAEKNLRESPAATLRKRYLLK</sequence>
<reference evidence="1" key="1">
    <citation type="submission" date="2009-09" db="EMBL/GenBank/DDBJ databases">
        <authorList>
            <person name="Weinstock G."/>
            <person name="Sodergren E."/>
            <person name="Clifton S."/>
            <person name="Fulton L."/>
            <person name="Fulton B."/>
            <person name="Courtney L."/>
            <person name="Fronick C."/>
            <person name="Harrison M."/>
            <person name="Strong C."/>
            <person name="Farmer C."/>
            <person name="Delahaunty K."/>
            <person name="Markovic C."/>
            <person name="Hall O."/>
            <person name="Minx P."/>
            <person name="Tomlinson C."/>
            <person name="Mitreva M."/>
            <person name="Nelson J."/>
            <person name="Hou S."/>
            <person name="Wollam A."/>
            <person name="Pepin K.H."/>
            <person name="Johnson M."/>
            <person name="Bhonagiri V."/>
            <person name="Nash W.E."/>
            <person name="Warren W."/>
            <person name="Chinwalla A."/>
            <person name="Mardis E.R."/>
            <person name="Wilson R.K."/>
        </authorList>
    </citation>
    <scope>NUCLEOTIDE SEQUENCE [LARGE SCALE GENOMIC DNA]</scope>
    <source>
        <strain evidence="1">ATCC 51259</strain>
    </source>
</reference>
<dbReference type="EMBL" id="ACIJ02000004">
    <property type="protein sequence ID" value="EEX72830.1"/>
    <property type="molecule type" value="Genomic_DNA"/>
</dbReference>
<organism evidence="1 2">
    <name type="scientific">Alloprevotella tannerae ATCC 51259</name>
    <dbReference type="NCBI Taxonomy" id="626522"/>
    <lineage>
        <taxon>Bacteria</taxon>
        <taxon>Pseudomonadati</taxon>
        <taxon>Bacteroidota</taxon>
        <taxon>Bacteroidia</taxon>
        <taxon>Bacteroidales</taxon>
        <taxon>Prevotellaceae</taxon>
        <taxon>Alloprevotella</taxon>
    </lineage>
</organism>
<gene>
    <name evidence="1" type="ORF">GCWU000325_00232</name>
</gene>
<accession>C9LDG2</accession>
<comment type="caution">
    <text evidence="1">The sequence shown here is derived from an EMBL/GenBank/DDBJ whole genome shotgun (WGS) entry which is preliminary data.</text>
</comment>
<proteinExistence type="predicted"/>
<dbReference type="HOGENOM" id="CLU_3294545_0_0_10"/>
<keyword evidence="2" id="KW-1185">Reference proteome</keyword>
<evidence type="ECO:0000313" key="2">
    <source>
        <dbReference type="Proteomes" id="UP000003460"/>
    </source>
</evidence>